<name>A0A126WVA6_9POAL</name>
<keyword evidence="6" id="KW-0675">Receptor</keyword>
<protein>
    <submittedName>
        <fullName evidence="9">Putative LOV domain-containing protein</fullName>
    </submittedName>
</protein>
<keyword evidence="2" id="KW-0716">Sensory transduction</keyword>
<dbReference type="GO" id="GO:0005634">
    <property type="term" value="C:nucleus"/>
    <property type="evidence" value="ECO:0007669"/>
    <property type="project" value="TreeGrafter"/>
</dbReference>
<evidence type="ECO:0000256" key="1">
    <source>
        <dbReference type="ARBA" id="ARBA00022543"/>
    </source>
</evidence>
<dbReference type="Gene3D" id="3.30.450.20">
    <property type="entry name" value="PAS domain"/>
    <property type="match status" value="1"/>
</dbReference>
<feature type="domain" description="PAS" evidence="8">
    <location>
        <begin position="99"/>
        <end position="121"/>
    </location>
</feature>
<evidence type="ECO:0000313" key="9">
    <source>
        <dbReference type="EMBL" id="AML76533.1"/>
    </source>
</evidence>
<keyword evidence="5" id="KW-0157">Chromophore</keyword>
<evidence type="ECO:0000256" key="4">
    <source>
        <dbReference type="ARBA" id="ARBA00022643"/>
    </source>
</evidence>
<dbReference type="PANTHER" id="PTHR47429:SF2">
    <property type="entry name" value="PROTEIN TWIN LOV 1"/>
    <property type="match status" value="1"/>
</dbReference>
<dbReference type="CDD" id="cd00130">
    <property type="entry name" value="PAS"/>
    <property type="match status" value="1"/>
</dbReference>
<accession>A0A126WVA6</accession>
<evidence type="ECO:0000259" key="8">
    <source>
        <dbReference type="PROSITE" id="PS50112"/>
    </source>
</evidence>
<keyword evidence="3" id="KW-0285">Flavoprotein</keyword>
<evidence type="ECO:0000256" key="2">
    <source>
        <dbReference type="ARBA" id="ARBA00022606"/>
    </source>
</evidence>
<dbReference type="GO" id="GO:0009881">
    <property type="term" value="F:photoreceptor activity"/>
    <property type="evidence" value="ECO:0007669"/>
    <property type="project" value="UniProtKB-KW"/>
</dbReference>
<evidence type="ECO:0000256" key="6">
    <source>
        <dbReference type="ARBA" id="ARBA00023170"/>
    </source>
</evidence>
<dbReference type="InterPro" id="IPR000014">
    <property type="entry name" value="PAS"/>
</dbReference>
<dbReference type="PROSITE" id="PS50112">
    <property type="entry name" value="PAS"/>
    <property type="match status" value="1"/>
</dbReference>
<dbReference type="Pfam" id="PF13426">
    <property type="entry name" value="PAS_9"/>
    <property type="match status" value="1"/>
</dbReference>
<evidence type="ECO:0000256" key="3">
    <source>
        <dbReference type="ARBA" id="ARBA00022630"/>
    </source>
</evidence>
<evidence type="ECO:0000256" key="7">
    <source>
        <dbReference type="SAM" id="SignalP"/>
    </source>
</evidence>
<dbReference type="PANTHER" id="PTHR47429">
    <property type="entry name" value="PROTEIN TWIN LOV 1"/>
    <property type="match status" value="1"/>
</dbReference>
<keyword evidence="7" id="KW-0732">Signal</keyword>
<dbReference type="SUPFAM" id="SSF55785">
    <property type="entry name" value="PYP-like sensor domain (PAS domain)"/>
    <property type="match status" value="1"/>
</dbReference>
<keyword evidence="4" id="KW-0288">FMN</keyword>
<dbReference type="FunFam" id="3.30.450.20:FF:000211">
    <property type="entry name" value="Protein TWIN LOV 1"/>
    <property type="match status" value="1"/>
</dbReference>
<dbReference type="AlphaFoldDB" id="A0A126WVA6"/>
<dbReference type="NCBIfam" id="TIGR00229">
    <property type="entry name" value="sensory_box"/>
    <property type="match status" value="1"/>
</dbReference>
<evidence type="ECO:0000256" key="5">
    <source>
        <dbReference type="ARBA" id="ARBA00022991"/>
    </source>
</evidence>
<reference evidence="9" key="1">
    <citation type="journal article" date="2016" name="Proc. Natl. Acad. Sci. U.S.A.">
        <title>Functional and topological diversity of LOV domain photoreceptors.</title>
        <authorList>
            <person name="Glantz S.T."/>
            <person name="Carpenter E.J."/>
            <person name="Melkonian M."/>
            <person name="Gardner K.H."/>
            <person name="Boyden E.S."/>
            <person name="Wong G.K."/>
            <person name="Chow B.Y."/>
        </authorList>
    </citation>
    <scope>NUCLEOTIDE SEQUENCE</scope>
    <source>
        <strain evidence="9">BSTR_2009893</strain>
    </source>
</reference>
<organism evidence="9">
    <name type="scientific">Elegia tectorum</name>
    <dbReference type="NCBI Taxonomy" id="311269"/>
    <lineage>
        <taxon>Eukaryota</taxon>
        <taxon>Viridiplantae</taxon>
        <taxon>Streptophyta</taxon>
        <taxon>Embryophyta</taxon>
        <taxon>Tracheophyta</taxon>
        <taxon>Spermatophyta</taxon>
        <taxon>Magnoliopsida</taxon>
        <taxon>Liliopsida</taxon>
        <taxon>Poales</taxon>
        <taxon>Restionaceae</taxon>
        <taxon>Elegia</taxon>
    </lineage>
</organism>
<feature type="chain" id="PRO_5007274614" evidence="7">
    <location>
        <begin position="23"/>
        <end position="228"/>
    </location>
</feature>
<keyword evidence="1" id="KW-0600">Photoreceptor protein</keyword>
<dbReference type="EMBL" id="KU698376">
    <property type="protein sequence ID" value="AML76533.1"/>
    <property type="molecule type" value="mRNA"/>
</dbReference>
<proteinExistence type="evidence at transcript level"/>
<dbReference type="InterPro" id="IPR035965">
    <property type="entry name" value="PAS-like_dom_sf"/>
</dbReference>
<feature type="signal peptide" evidence="7">
    <location>
        <begin position="1"/>
        <end position="22"/>
    </location>
</feature>
<sequence>MRTSRRCLLIWIKEFVAVGLEAEDPCVAGDWEKQKALSAVNNILSVLNRYSKLTGIVVSEKRCGNVRSIPALSSSLNLSLGRIKHSFVLTDPHLPDMPIVYASDCFLRLTGYLRHEVLGRNCRFLNGQGTCPEILEEINHCICSGRSCTVHMINYRKDGSSFCNLLHISPVRNATGKITYHVWVHLDEGSKMDFSGLSPEIWQLGAVGAVKVAVRSLSASCSLSRLPQ</sequence>